<dbReference type="EMBL" id="AGSI01000021">
    <property type="protein sequence ID" value="EIE18965.1"/>
    <property type="molecule type" value="Genomic_DNA"/>
</dbReference>
<protein>
    <submittedName>
        <fullName evidence="2">Uncharacterized protein</fullName>
    </submittedName>
</protein>
<reference evidence="2 3" key="1">
    <citation type="journal article" date="2012" name="Genome Biol.">
        <title>The genome of the polar eukaryotic microalga coccomyxa subellipsoidea reveals traits of cold adaptation.</title>
        <authorList>
            <person name="Blanc G."/>
            <person name="Agarkova I."/>
            <person name="Grimwood J."/>
            <person name="Kuo A."/>
            <person name="Brueggeman A."/>
            <person name="Dunigan D."/>
            <person name="Gurnon J."/>
            <person name="Ladunga I."/>
            <person name="Lindquist E."/>
            <person name="Lucas S."/>
            <person name="Pangilinan J."/>
            <person name="Proschold T."/>
            <person name="Salamov A."/>
            <person name="Schmutz J."/>
            <person name="Weeks D."/>
            <person name="Yamada T."/>
            <person name="Claverie J.M."/>
            <person name="Grigoriev I."/>
            <person name="Van Etten J."/>
            <person name="Lomsadze A."/>
            <person name="Borodovsky M."/>
        </authorList>
    </citation>
    <scope>NUCLEOTIDE SEQUENCE [LARGE SCALE GENOMIC DNA]</scope>
    <source>
        <strain evidence="2 3">C-169</strain>
    </source>
</reference>
<dbReference type="Proteomes" id="UP000007264">
    <property type="component" value="Unassembled WGS sequence"/>
</dbReference>
<evidence type="ECO:0000313" key="2">
    <source>
        <dbReference type="EMBL" id="EIE18965.1"/>
    </source>
</evidence>
<feature type="region of interest" description="Disordered" evidence="1">
    <location>
        <begin position="169"/>
        <end position="211"/>
    </location>
</feature>
<dbReference type="RefSeq" id="XP_005643509.1">
    <property type="nucleotide sequence ID" value="XM_005643452.1"/>
</dbReference>
<dbReference type="KEGG" id="csl:COCSUDRAFT_68106"/>
<sequence>MAGIQYQRVGAGSEGAAPASQLGHLTKSVDAFQLAPAHEVPCPAGRLSGLRKRKNAAAGVQEQLERKFGAPLARTLSVEESARSSASLGTGLAGEWRMRLLGDSEDDGDSPASLLRFSMPLSEEVEAGGKRRRVTPQVPRSLGHLCSVAAALSSESASPAQCLASSTPDACEAAQPPHSCPSPSCPEEPELHVSTGEELSSASSSDLDSSSPDSCYEQAYICDAGARAAAPAPARLQGSSSLRQQQLPQPCAQHMAPPRSAPRQQRRPLGQAEVYRFGQGMQLRSSRLSVAGAPRECHRTRSGVAKRAPASEFIDLTQSPSAAPGAPAVPTQAQPVATVLRIAALQVAASAPAQPEPVPPQVAGGDQPAAGGDTTVAVANLMAGHSLARLPPAQLALLIANHNGSDPVLTQALQCAMAALSDAQLGAVGCALQELNRALRGPAVHSTGVAKAQRLQPEAVDVAANPAGSAMVTGVKAPAYNVLRMPRPLLPPQAQVQLELCRALQAGASAAVCAPSWLQVLTMWSRGTDMAQADTPAFALHLWTRVQPLVSAEHVASLGAVKPWETVVLACLWVAAKHEEARRALPPASRMAPLASCNARTLCAVEIHVLELVRWAPLSMWDDRHHTKGVRVSLQELPA</sequence>
<evidence type="ECO:0000313" key="3">
    <source>
        <dbReference type="Proteomes" id="UP000007264"/>
    </source>
</evidence>
<name>I0YKP6_COCSC</name>
<proteinExistence type="predicted"/>
<organism evidence="2 3">
    <name type="scientific">Coccomyxa subellipsoidea (strain C-169)</name>
    <name type="common">Green microalga</name>
    <dbReference type="NCBI Taxonomy" id="574566"/>
    <lineage>
        <taxon>Eukaryota</taxon>
        <taxon>Viridiplantae</taxon>
        <taxon>Chlorophyta</taxon>
        <taxon>core chlorophytes</taxon>
        <taxon>Trebouxiophyceae</taxon>
        <taxon>Trebouxiophyceae incertae sedis</taxon>
        <taxon>Coccomyxaceae</taxon>
        <taxon>Coccomyxa</taxon>
        <taxon>Coccomyxa subellipsoidea</taxon>
    </lineage>
</organism>
<dbReference type="OrthoDB" id="10408374at2759"/>
<accession>I0YKP6</accession>
<keyword evidence="3" id="KW-1185">Reference proteome</keyword>
<dbReference type="GeneID" id="17036915"/>
<comment type="caution">
    <text evidence="2">The sequence shown here is derived from an EMBL/GenBank/DDBJ whole genome shotgun (WGS) entry which is preliminary data.</text>
</comment>
<feature type="region of interest" description="Disordered" evidence="1">
    <location>
        <begin position="351"/>
        <end position="371"/>
    </location>
</feature>
<feature type="compositionally biased region" description="Low complexity" evidence="1">
    <location>
        <begin position="200"/>
        <end position="211"/>
    </location>
</feature>
<feature type="region of interest" description="Disordered" evidence="1">
    <location>
        <begin position="232"/>
        <end position="268"/>
    </location>
</feature>
<evidence type="ECO:0000256" key="1">
    <source>
        <dbReference type="SAM" id="MobiDB-lite"/>
    </source>
</evidence>
<feature type="region of interest" description="Disordered" evidence="1">
    <location>
        <begin position="286"/>
        <end position="306"/>
    </location>
</feature>
<dbReference type="AlphaFoldDB" id="I0YKP6"/>
<gene>
    <name evidence="2" type="ORF">COCSUDRAFT_68106</name>
</gene>
<feature type="compositionally biased region" description="Low complexity" evidence="1">
    <location>
        <begin position="232"/>
        <end position="263"/>
    </location>
</feature>